<comment type="caution">
    <text evidence="2">The sequence shown here is derived from an EMBL/GenBank/DDBJ whole genome shotgun (WGS) entry which is preliminary data.</text>
</comment>
<dbReference type="EMBL" id="BMAR01000001">
    <property type="protein sequence ID" value="GFR40101.1"/>
    <property type="molecule type" value="Genomic_DNA"/>
</dbReference>
<feature type="region of interest" description="Disordered" evidence="1">
    <location>
        <begin position="129"/>
        <end position="150"/>
    </location>
</feature>
<feature type="compositionally biased region" description="Polar residues" evidence="1">
    <location>
        <begin position="433"/>
        <end position="443"/>
    </location>
</feature>
<keyword evidence="3" id="KW-1185">Reference proteome</keyword>
<gene>
    <name evidence="2" type="ORF">Agub_g653</name>
</gene>
<feature type="compositionally biased region" description="Low complexity" evidence="1">
    <location>
        <begin position="259"/>
        <end position="270"/>
    </location>
</feature>
<proteinExistence type="predicted"/>
<feature type="region of interest" description="Disordered" evidence="1">
    <location>
        <begin position="478"/>
        <end position="529"/>
    </location>
</feature>
<feature type="region of interest" description="Disordered" evidence="1">
    <location>
        <begin position="205"/>
        <end position="449"/>
    </location>
</feature>
<organism evidence="2 3">
    <name type="scientific">Astrephomene gubernaculifera</name>
    <dbReference type="NCBI Taxonomy" id="47775"/>
    <lineage>
        <taxon>Eukaryota</taxon>
        <taxon>Viridiplantae</taxon>
        <taxon>Chlorophyta</taxon>
        <taxon>core chlorophytes</taxon>
        <taxon>Chlorophyceae</taxon>
        <taxon>CS clade</taxon>
        <taxon>Chlamydomonadales</taxon>
        <taxon>Astrephomenaceae</taxon>
        <taxon>Astrephomene</taxon>
    </lineage>
</organism>
<dbReference type="Proteomes" id="UP001054857">
    <property type="component" value="Unassembled WGS sequence"/>
</dbReference>
<feature type="compositionally biased region" description="Low complexity" evidence="1">
    <location>
        <begin position="592"/>
        <end position="601"/>
    </location>
</feature>
<sequence>MLTTGPNRTSCLACVFHGRRPLRQRLTCALSCTVYSDRQDSIPAELPRMAKPSQASVLASVRCLAALPACSPDTGPTEGRTVGNVPIVQLSSKDLDHHAKPTHYQAFLHRKVASAMADVQKRLRLLEGRPAASRLRDTAARTAPTSPAGDPFALLQPSPAWTHSGAAAAAAVTAPVGSPGSSAPAACAAHRHKRSASEAGIFTAAAQLPPALRPPSSVRPTTPDMSDDCTTPTAPAPQPSRDWGATGGEVSVEQRRSMSGSAAPGEAAAAVTSLCSGHRPHGQAPPPPPLPQRQERQHRQQQHSGRCAGQQLPHPQQQHALRPAGAASAPAHAAGGQATQLPRGNAAPPGPSPGAMAPVPSVAQAAGAFAGQAGRTQAAAQQASAASGQQPQRHPVPVYGGTLHPPPPRHRPTAALQPPVRPPQQAPQPPQQVTGPGSMQATPRQEEGALARCQPPLLCDLPAPSLTLQQLVARGTYHQGGTAAREGARKQPQPPPQSQQLELQHPRMQPRGQRPEEQHGTNNPHRNLTDALEAPSNARLRGALEATAAAAAACYHRQLAALPAMDQVLRSWPLASLSQSFCRGGSSGVSSLAGSGAGAALPHSPTAADQPPQLEKRPLMRYVQTALPRRTAAAELDLQALQRQRGGAVHLPLAASAAALPADTCQSRQDLWELFLFHLSQLEATGPGPSPQAVQAAFSENDERDAVEGWKVGSGANAGAVGQAGACTCSCHTGGTQGGELADVAIDSSNDDSDVYITDEGLVCLSSLAVAPYGNSGWQLPFLVRQRQLLGEGCAEEPELTPSSAAAGSGTNPPCPSCSPLCARARAQQPPLHTLYFAEPLRDASGMLFDAWARTCTKALVAAASGSGGTGEQAHGVQQAGASEAEDCPCCQQDEWALGGLSLLVLSHCHVGLAGAGAQGHSAVQPLQLLPLAAAPAAGNKEAQGRNTQAAAAAAVAAALRSPGLACGAQLLSSCASTMVAVIDPMDGRVLAQQRADNGALAQLLVEGSGDEQLQRHWRLVLDLFSKLRRLSPGPYMLTMDATNQVLELRGVRANSNVHVV</sequence>
<evidence type="ECO:0000256" key="1">
    <source>
        <dbReference type="SAM" id="MobiDB-lite"/>
    </source>
</evidence>
<evidence type="ECO:0000313" key="3">
    <source>
        <dbReference type="Proteomes" id="UP001054857"/>
    </source>
</evidence>
<reference evidence="2 3" key="1">
    <citation type="journal article" date="2021" name="Sci. Rep.">
        <title>Genome sequencing of the multicellular alga Astrephomene provides insights into convergent evolution of germ-soma differentiation.</title>
        <authorList>
            <person name="Yamashita S."/>
            <person name="Yamamoto K."/>
            <person name="Matsuzaki R."/>
            <person name="Suzuki S."/>
            <person name="Yamaguchi H."/>
            <person name="Hirooka S."/>
            <person name="Minakuchi Y."/>
            <person name="Miyagishima S."/>
            <person name="Kawachi M."/>
            <person name="Toyoda A."/>
            <person name="Nozaki H."/>
        </authorList>
    </citation>
    <scope>NUCLEOTIDE SEQUENCE [LARGE SCALE GENOMIC DNA]</scope>
    <source>
        <strain evidence="2 3">NIES-4017</strain>
    </source>
</reference>
<dbReference type="AlphaFoldDB" id="A0AAD3HGV2"/>
<feature type="compositionally biased region" description="Polar residues" evidence="1">
    <location>
        <begin position="218"/>
        <end position="233"/>
    </location>
</feature>
<feature type="region of interest" description="Disordered" evidence="1">
    <location>
        <begin position="592"/>
        <end position="614"/>
    </location>
</feature>
<evidence type="ECO:0000313" key="2">
    <source>
        <dbReference type="EMBL" id="GFR40101.1"/>
    </source>
</evidence>
<accession>A0AAD3HGV2</accession>
<feature type="compositionally biased region" description="Low complexity" evidence="1">
    <location>
        <begin position="308"/>
        <end position="338"/>
    </location>
</feature>
<protein>
    <submittedName>
        <fullName evidence="2">Uncharacterized protein</fullName>
    </submittedName>
</protein>
<name>A0AAD3HGV2_9CHLO</name>
<feature type="compositionally biased region" description="Low complexity" evidence="1">
    <location>
        <begin position="353"/>
        <end position="392"/>
    </location>
</feature>
<feature type="compositionally biased region" description="Pro residues" evidence="1">
    <location>
        <begin position="419"/>
        <end position="430"/>
    </location>
</feature>